<keyword evidence="2" id="KW-1185">Reference proteome</keyword>
<protein>
    <submittedName>
        <fullName evidence="1">Uncharacterized protein</fullName>
    </submittedName>
</protein>
<evidence type="ECO:0000313" key="2">
    <source>
        <dbReference type="Proteomes" id="UP000265520"/>
    </source>
</evidence>
<feature type="non-terminal residue" evidence="1">
    <location>
        <position position="1"/>
    </location>
</feature>
<proteinExistence type="predicted"/>
<sequence length="79" mass="8578">SRKGVELEMQKNEQKQSDGSCELRLAQLVLRAAQLKAQKELKVLEAAPGAASTACGAAYSKQKKGLRVAQHLLRAAQFK</sequence>
<dbReference type="Proteomes" id="UP000265520">
    <property type="component" value="Unassembled WGS sequence"/>
</dbReference>
<dbReference type="AlphaFoldDB" id="A0A392STZ8"/>
<accession>A0A392STZ8</accession>
<feature type="non-terminal residue" evidence="1">
    <location>
        <position position="79"/>
    </location>
</feature>
<evidence type="ECO:0000313" key="1">
    <source>
        <dbReference type="EMBL" id="MCI51400.1"/>
    </source>
</evidence>
<comment type="caution">
    <text evidence="1">The sequence shown here is derived from an EMBL/GenBank/DDBJ whole genome shotgun (WGS) entry which is preliminary data.</text>
</comment>
<name>A0A392STZ8_9FABA</name>
<dbReference type="EMBL" id="LXQA010431347">
    <property type="protein sequence ID" value="MCI51400.1"/>
    <property type="molecule type" value="Genomic_DNA"/>
</dbReference>
<organism evidence="1 2">
    <name type="scientific">Trifolium medium</name>
    <dbReference type="NCBI Taxonomy" id="97028"/>
    <lineage>
        <taxon>Eukaryota</taxon>
        <taxon>Viridiplantae</taxon>
        <taxon>Streptophyta</taxon>
        <taxon>Embryophyta</taxon>
        <taxon>Tracheophyta</taxon>
        <taxon>Spermatophyta</taxon>
        <taxon>Magnoliopsida</taxon>
        <taxon>eudicotyledons</taxon>
        <taxon>Gunneridae</taxon>
        <taxon>Pentapetalae</taxon>
        <taxon>rosids</taxon>
        <taxon>fabids</taxon>
        <taxon>Fabales</taxon>
        <taxon>Fabaceae</taxon>
        <taxon>Papilionoideae</taxon>
        <taxon>50 kb inversion clade</taxon>
        <taxon>NPAAA clade</taxon>
        <taxon>Hologalegina</taxon>
        <taxon>IRL clade</taxon>
        <taxon>Trifolieae</taxon>
        <taxon>Trifolium</taxon>
    </lineage>
</organism>
<reference evidence="1 2" key="1">
    <citation type="journal article" date="2018" name="Front. Plant Sci.">
        <title>Red Clover (Trifolium pratense) and Zigzag Clover (T. medium) - A Picture of Genomic Similarities and Differences.</title>
        <authorList>
            <person name="Dluhosova J."/>
            <person name="Istvanek J."/>
            <person name="Nedelnik J."/>
            <person name="Repkova J."/>
        </authorList>
    </citation>
    <scope>NUCLEOTIDE SEQUENCE [LARGE SCALE GENOMIC DNA]</scope>
    <source>
        <strain evidence="2">cv. 10/8</strain>
        <tissue evidence="1">Leaf</tissue>
    </source>
</reference>